<proteinExistence type="predicted"/>
<evidence type="ECO:0000313" key="2">
    <source>
        <dbReference type="EMBL" id="SAL99532.1"/>
    </source>
</evidence>
<feature type="compositionally biased region" description="Basic and acidic residues" evidence="1">
    <location>
        <begin position="451"/>
        <end position="460"/>
    </location>
</feature>
<keyword evidence="3" id="KW-1185">Reference proteome</keyword>
<feature type="compositionally biased region" description="Polar residues" evidence="1">
    <location>
        <begin position="535"/>
        <end position="554"/>
    </location>
</feature>
<dbReference type="EMBL" id="LT552879">
    <property type="protein sequence ID" value="SAL99532.1"/>
    <property type="molecule type" value="Genomic_DNA"/>
</dbReference>
<name>A0A163JI55_ABSGL</name>
<evidence type="ECO:0000313" key="3">
    <source>
        <dbReference type="Proteomes" id="UP000078561"/>
    </source>
</evidence>
<feature type="compositionally biased region" description="Low complexity" evidence="1">
    <location>
        <begin position="227"/>
        <end position="247"/>
    </location>
</feature>
<dbReference type="InParanoid" id="A0A163JI55"/>
<dbReference type="AlphaFoldDB" id="A0A163JI55"/>
<sequence>MHPVVFEWACLTVLHKCSSRLKIFNSNEYGKEVPILLHFVCSPDDTTTIQIKKETTSSGQAPVVLVTGPYTTKNEPTIEDQRLDRARPVLYLDRRTYRGDPPTWLPAFWTKPGIYPLSPESMQIIQMVTSLPFDRNAVTPSSSTTTASTNTAAAASNPAAMFGPSMIPNNYYQQPTMYYGGGGGGGGNTMMMGQPMMPMMPQQQMLQQMLQYQLQQQQPYYHHHPHLQQPSTSSPVPMTSSPSSSSSYTQRKPINATHKPHQYPSPMIKPHQYPSPMMKPQHPSPQTNKAKQPSKVQRKQVNATAKGHQRRVRFAETEPDIRYFVPDNYWDDDDQQDQEDEDNDDPGAYDYDTGMTDDGRYYQEPTIYRPTEDDANDDDDDDDTVQSDAYEQYDEDDYDLRHYPDHHHHHHHQQPAYYNRRSDDYHPPSHYPRRPAASTHYTHYDDDDNEHEGLDHRYYDDDNEDERDYWDEQQPDDDDNEIIRRPWSTGRYMEYERPSMYYSPQRHHSARIANREGAPPRRRPTANPRMWQPSRMVSQQQQWHPTVTRSSSASHRYRPPLNG</sequence>
<organism evidence="2">
    <name type="scientific">Absidia glauca</name>
    <name type="common">Pin mould</name>
    <dbReference type="NCBI Taxonomy" id="4829"/>
    <lineage>
        <taxon>Eukaryota</taxon>
        <taxon>Fungi</taxon>
        <taxon>Fungi incertae sedis</taxon>
        <taxon>Mucoromycota</taxon>
        <taxon>Mucoromycotina</taxon>
        <taxon>Mucoromycetes</taxon>
        <taxon>Mucorales</taxon>
        <taxon>Cunninghamellaceae</taxon>
        <taxon>Absidia</taxon>
    </lineage>
</organism>
<evidence type="ECO:0000256" key="1">
    <source>
        <dbReference type="SAM" id="MobiDB-lite"/>
    </source>
</evidence>
<reference evidence="2" key="1">
    <citation type="submission" date="2016-04" db="EMBL/GenBank/DDBJ databases">
        <authorList>
            <person name="Evans L.H."/>
            <person name="Alamgir A."/>
            <person name="Owens N."/>
            <person name="Weber N.D."/>
            <person name="Virtaneva K."/>
            <person name="Barbian K."/>
            <person name="Babar A."/>
            <person name="Rosenke K."/>
        </authorList>
    </citation>
    <scope>NUCLEOTIDE SEQUENCE [LARGE SCALE GENOMIC DNA]</scope>
    <source>
        <strain evidence="2">CBS 101.48</strain>
    </source>
</reference>
<feature type="compositionally biased region" description="Polar residues" evidence="1">
    <location>
        <begin position="284"/>
        <end position="303"/>
    </location>
</feature>
<dbReference type="OrthoDB" id="2290774at2759"/>
<feature type="compositionally biased region" description="Acidic residues" evidence="1">
    <location>
        <begin position="329"/>
        <end position="347"/>
    </location>
</feature>
<feature type="region of interest" description="Disordered" evidence="1">
    <location>
        <begin position="502"/>
        <end position="563"/>
    </location>
</feature>
<feature type="region of interest" description="Disordered" evidence="1">
    <location>
        <begin position="224"/>
        <end position="483"/>
    </location>
</feature>
<feature type="compositionally biased region" description="Acidic residues" evidence="1">
    <location>
        <begin position="461"/>
        <end position="480"/>
    </location>
</feature>
<accession>A0A163JI55</accession>
<feature type="compositionally biased region" description="Basic residues" evidence="1">
    <location>
        <begin position="404"/>
        <end position="413"/>
    </location>
</feature>
<feature type="compositionally biased region" description="Acidic residues" evidence="1">
    <location>
        <begin position="373"/>
        <end position="398"/>
    </location>
</feature>
<protein>
    <submittedName>
        <fullName evidence="2">Uncharacterized protein</fullName>
    </submittedName>
</protein>
<gene>
    <name evidence="2" type="primary">ABSGL_05170.1 scaffold 6766</name>
</gene>
<dbReference type="Proteomes" id="UP000078561">
    <property type="component" value="Unassembled WGS sequence"/>
</dbReference>